<protein>
    <submittedName>
        <fullName evidence="2">Uncharacterized protein</fullName>
    </submittedName>
</protein>
<feature type="transmembrane region" description="Helical" evidence="1">
    <location>
        <begin position="6"/>
        <end position="27"/>
    </location>
</feature>
<evidence type="ECO:0000313" key="2">
    <source>
        <dbReference type="EMBL" id="TMQ71879.1"/>
    </source>
</evidence>
<organism evidence="2 3">
    <name type="scientific">Eiseniibacteriota bacterium</name>
    <dbReference type="NCBI Taxonomy" id="2212470"/>
    <lineage>
        <taxon>Bacteria</taxon>
        <taxon>Candidatus Eiseniibacteriota</taxon>
    </lineage>
</organism>
<feature type="transmembrane region" description="Helical" evidence="1">
    <location>
        <begin position="172"/>
        <end position="192"/>
    </location>
</feature>
<evidence type="ECO:0000313" key="3">
    <source>
        <dbReference type="Proteomes" id="UP000319836"/>
    </source>
</evidence>
<feature type="transmembrane region" description="Helical" evidence="1">
    <location>
        <begin position="143"/>
        <end position="160"/>
    </location>
</feature>
<keyword evidence="1" id="KW-1133">Transmembrane helix</keyword>
<reference evidence="2 3" key="1">
    <citation type="journal article" date="2019" name="Nat. Microbiol.">
        <title>Mediterranean grassland soil C-N compound turnover is dependent on rainfall and depth, and is mediated by genomically divergent microorganisms.</title>
        <authorList>
            <person name="Diamond S."/>
            <person name="Andeer P.F."/>
            <person name="Li Z."/>
            <person name="Crits-Christoph A."/>
            <person name="Burstein D."/>
            <person name="Anantharaman K."/>
            <person name="Lane K.R."/>
            <person name="Thomas B.C."/>
            <person name="Pan C."/>
            <person name="Northen T.R."/>
            <person name="Banfield J.F."/>
        </authorList>
    </citation>
    <scope>NUCLEOTIDE SEQUENCE [LARGE SCALE GENOMIC DNA]</scope>
    <source>
        <strain evidence="2">WS_10</strain>
    </source>
</reference>
<feature type="transmembrane region" description="Helical" evidence="1">
    <location>
        <begin position="86"/>
        <end position="107"/>
    </location>
</feature>
<feature type="transmembrane region" description="Helical" evidence="1">
    <location>
        <begin position="34"/>
        <end position="60"/>
    </location>
</feature>
<name>A0A538U845_UNCEI</name>
<sequence length="354" mass="38920">MVLALLLGSVRYESLLLVFCACVLFAWRGAWGFAALLGLAALAPVVAYGAWSMAHGWFFFPNSILLKANLPSTASGDFPRESALGALLRAPHLTVLMLAAVALLIVSWRAGRRWAWSQVALALFLATAAFHVLLARIGWLFRYEAYLVFIGVIVVAIAVDEMRERLWRPRAGVLRSGLAIAAVAFLTLPLAGRAASALRRTPRASKNIHEQQFQMGTFLARYYPRASVAANDVGAIAFLSDARILDLFGLADLDVGRRKLAHRYGTGAIRELTRARGVKVAVVYDEWFDKLGGVPREWVRAGEWTITHNVVCGSDHVTWYAVDPREAAPLLLHLREFSSALPPDVKQAGAYRAR</sequence>
<comment type="caution">
    <text evidence="2">The sequence shown here is derived from an EMBL/GenBank/DDBJ whole genome shotgun (WGS) entry which is preliminary data.</text>
</comment>
<evidence type="ECO:0000256" key="1">
    <source>
        <dbReference type="SAM" id="Phobius"/>
    </source>
</evidence>
<keyword evidence="1" id="KW-0472">Membrane</keyword>
<feature type="transmembrane region" description="Helical" evidence="1">
    <location>
        <begin position="119"/>
        <end position="137"/>
    </location>
</feature>
<dbReference type="Proteomes" id="UP000319836">
    <property type="component" value="Unassembled WGS sequence"/>
</dbReference>
<keyword evidence="1" id="KW-0812">Transmembrane</keyword>
<gene>
    <name evidence="2" type="ORF">E6K80_04240</name>
</gene>
<proteinExistence type="predicted"/>
<dbReference type="EMBL" id="VBPA01000093">
    <property type="protein sequence ID" value="TMQ71879.1"/>
    <property type="molecule type" value="Genomic_DNA"/>
</dbReference>
<dbReference type="AlphaFoldDB" id="A0A538U845"/>
<accession>A0A538U845</accession>